<dbReference type="AlphaFoldDB" id="A0A2S7UCM5"/>
<accession>A0A2S7UCM5</accession>
<dbReference type="RefSeq" id="WP_170061727.1">
    <property type="nucleotide sequence ID" value="NZ_MTPW01000001.1"/>
</dbReference>
<dbReference type="SUPFAM" id="SSF82771">
    <property type="entry name" value="GIY-YIG endonuclease"/>
    <property type="match status" value="1"/>
</dbReference>
<protein>
    <submittedName>
        <fullName evidence="3">Excinuclease ABC subunit C</fullName>
    </submittedName>
</protein>
<sequence>MPKRAHHNYTVYILTNKKLGVLYTGMTGGLDDRLLRHRLGEGSKFTKKYNASKLVYFEEFQYVNDAITREKQIKNWHRQWKINLIEKDNPNWDDFSENWVL</sequence>
<dbReference type="EMBL" id="MTPW01000001">
    <property type="protein sequence ID" value="PQJ32002.1"/>
    <property type="molecule type" value="Genomic_DNA"/>
</dbReference>
<feature type="domain" description="GIY-YIG" evidence="2">
    <location>
        <begin position="7"/>
        <end position="84"/>
    </location>
</feature>
<evidence type="ECO:0000256" key="1">
    <source>
        <dbReference type="ARBA" id="ARBA00007435"/>
    </source>
</evidence>
<dbReference type="Proteomes" id="UP000239747">
    <property type="component" value="Unassembled WGS sequence"/>
</dbReference>
<dbReference type="Pfam" id="PF01541">
    <property type="entry name" value="GIY-YIG"/>
    <property type="match status" value="1"/>
</dbReference>
<dbReference type="Gene3D" id="3.40.1440.10">
    <property type="entry name" value="GIY-YIG endonuclease"/>
    <property type="match status" value="1"/>
</dbReference>
<dbReference type="InterPro" id="IPR000305">
    <property type="entry name" value="GIY-YIG_endonuc"/>
</dbReference>
<name>A0A2S7UCM5_9FLAO</name>
<dbReference type="InterPro" id="IPR050190">
    <property type="entry name" value="UPF0213_domain"/>
</dbReference>
<dbReference type="PANTHER" id="PTHR34477:SF5">
    <property type="entry name" value="BSL5627 PROTEIN"/>
    <property type="match status" value="1"/>
</dbReference>
<proteinExistence type="inferred from homology"/>
<dbReference type="PROSITE" id="PS50164">
    <property type="entry name" value="GIY_YIG"/>
    <property type="match status" value="1"/>
</dbReference>
<keyword evidence="4" id="KW-1185">Reference proteome</keyword>
<comment type="caution">
    <text evidence="3">The sequence shown here is derived from an EMBL/GenBank/DDBJ whole genome shotgun (WGS) entry which is preliminary data.</text>
</comment>
<gene>
    <name evidence="3" type="ORF">BST92_08720</name>
</gene>
<dbReference type="InterPro" id="IPR035901">
    <property type="entry name" value="GIY-YIG_endonuc_sf"/>
</dbReference>
<dbReference type="PANTHER" id="PTHR34477">
    <property type="entry name" value="UPF0213 PROTEIN YHBQ"/>
    <property type="match status" value="1"/>
</dbReference>
<dbReference type="SMART" id="SM00465">
    <property type="entry name" value="GIYc"/>
    <property type="match status" value="1"/>
</dbReference>
<evidence type="ECO:0000313" key="3">
    <source>
        <dbReference type="EMBL" id="PQJ32002.1"/>
    </source>
</evidence>
<organism evidence="3 4">
    <name type="scientific">Nonlabens arenilitoris</name>
    <dbReference type="NCBI Taxonomy" id="1217969"/>
    <lineage>
        <taxon>Bacteria</taxon>
        <taxon>Pseudomonadati</taxon>
        <taxon>Bacteroidota</taxon>
        <taxon>Flavobacteriia</taxon>
        <taxon>Flavobacteriales</taxon>
        <taxon>Flavobacteriaceae</taxon>
        <taxon>Nonlabens</taxon>
    </lineage>
</organism>
<evidence type="ECO:0000313" key="4">
    <source>
        <dbReference type="Proteomes" id="UP000239747"/>
    </source>
</evidence>
<comment type="similarity">
    <text evidence="1">Belongs to the UPF0213 family.</text>
</comment>
<dbReference type="CDD" id="cd10448">
    <property type="entry name" value="GIY-YIG_unchar_3"/>
    <property type="match status" value="1"/>
</dbReference>
<reference evidence="3 4" key="1">
    <citation type="submission" date="2017-01" db="EMBL/GenBank/DDBJ databases">
        <title>Trade-off between light-utilization and light-protection in marine flavobacteria.</title>
        <authorList>
            <person name="Kumagai Y."/>
            <person name="Yoshizawa S."/>
            <person name="Kogure K."/>
            <person name="Iwasaki W."/>
        </authorList>
    </citation>
    <scope>NUCLEOTIDE SEQUENCE [LARGE SCALE GENOMIC DNA]</scope>
    <source>
        <strain evidence="3 4">KCTC 32109</strain>
    </source>
</reference>
<evidence type="ECO:0000259" key="2">
    <source>
        <dbReference type="PROSITE" id="PS50164"/>
    </source>
</evidence>